<dbReference type="PANTHER" id="PTHR48236">
    <property type="entry name" value="COX19-LIKE CHCH FAMILY PROTEIN"/>
    <property type="match status" value="1"/>
</dbReference>
<gene>
    <name evidence="2" type="ORF">RJ640_014962</name>
</gene>
<proteinExistence type="predicted"/>
<dbReference type="PANTHER" id="PTHR48236:SF1">
    <property type="entry name" value="COX19-LIKE CHCH FAMILY PROTEIN"/>
    <property type="match status" value="1"/>
</dbReference>
<dbReference type="Proteomes" id="UP001187471">
    <property type="component" value="Unassembled WGS sequence"/>
</dbReference>
<reference evidence="2" key="1">
    <citation type="submission" date="2022-12" db="EMBL/GenBank/DDBJ databases">
        <title>Draft genome assemblies for two species of Escallonia (Escalloniales).</title>
        <authorList>
            <person name="Chanderbali A."/>
            <person name="Dervinis C."/>
            <person name="Anghel I."/>
            <person name="Soltis D."/>
            <person name="Soltis P."/>
            <person name="Zapata F."/>
        </authorList>
    </citation>
    <scope>NUCLEOTIDE SEQUENCE</scope>
    <source>
        <strain evidence="2">UCBG92.1500</strain>
        <tissue evidence="2">Leaf</tissue>
    </source>
</reference>
<dbReference type="EMBL" id="JAVXUO010000087">
    <property type="protein sequence ID" value="KAK2995565.1"/>
    <property type="molecule type" value="Genomic_DNA"/>
</dbReference>
<evidence type="ECO:0000256" key="1">
    <source>
        <dbReference type="SAM" id="MobiDB-lite"/>
    </source>
</evidence>
<sequence length="214" mass="23890">MAPPPNPSQSPSQSPPAHHQSDADEDDETVKQLKECSSLYLSLQDCLVKTDRNWKSCQMGTPSFIPVYFRMSAILKEELKEPDNEIVMIYSLCKERGSIQLNYVGKDPAEIYHISLVSSIMDIKERTMSEKNTHGAVNSSRETLKEGGPTAARVELGCGFVQWCRATCAVVYPLAEELVVFASASLPANIRIVNHNALLQTQNHCYKKFLTIIE</sequence>
<evidence type="ECO:0000313" key="2">
    <source>
        <dbReference type="EMBL" id="KAK2995565.1"/>
    </source>
</evidence>
<evidence type="ECO:0000313" key="3">
    <source>
        <dbReference type="Proteomes" id="UP001187471"/>
    </source>
</evidence>
<organism evidence="2 3">
    <name type="scientific">Escallonia rubra</name>
    <dbReference type="NCBI Taxonomy" id="112253"/>
    <lineage>
        <taxon>Eukaryota</taxon>
        <taxon>Viridiplantae</taxon>
        <taxon>Streptophyta</taxon>
        <taxon>Embryophyta</taxon>
        <taxon>Tracheophyta</taxon>
        <taxon>Spermatophyta</taxon>
        <taxon>Magnoliopsida</taxon>
        <taxon>eudicotyledons</taxon>
        <taxon>Gunneridae</taxon>
        <taxon>Pentapetalae</taxon>
        <taxon>asterids</taxon>
        <taxon>campanulids</taxon>
        <taxon>Escalloniales</taxon>
        <taxon>Escalloniaceae</taxon>
        <taxon>Escallonia</taxon>
    </lineage>
</organism>
<dbReference type="AlphaFoldDB" id="A0AA88URJ1"/>
<accession>A0AA88URJ1</accession>
<feature type="compositionally biased region" description="Low complexity" evidence="1">
    <location>
        <begin position="9"/>
        <end position="18"/>
    </location>
</feature>
<keyword evidence="3" id="KW-1185">Reference proteome</keyword>
<name>A0AA88URJ1_9ASTE</name>
<comment type="caution">
    <text evidence="2">The sequence shown here is derived from an EMBL/GenBank/DDBJ whole genome shotgun (WGS) entry which is preliminary data.</text>
</comment>
<protein>
    <submittedName>
        <fullName evidence="2">Uncharacterized protein</fullName>
    </submittedName>
</protein>
<feature type="region of interest" description="Disordered" evidence="1">
    <location>
        <begin position="1"/>
        <end position="29"/>
    </location>
</feature>